<evidence type="ECO:0000256" key="5">
    <source>
        <dbReference type="ARBA" id="ARBA00023274"/>
    </source>
</evidence>
<evidence type="ECO:0000256" key="2">
    <source>
        <dbReference type="ARBA" id="ARBA00022730"/>
    </source>
</evidence>
<dbReference type="Proteomes" id="UP001056455">
    <property type="component" value="Chromosome"/>
</dbReference>
<dbReference type="NCBIfam" id="TIGR00029">
    <property type="entry name" value="S20"/>
    <property type="match status" value="1"/>
</dbReference>
<dbReference type="InterPro" id="IPR002583">
    <property type="entry name" value="Ribosomal_bS20"/>
</dbReference>
<keyword evidence="10" id="KW-1185">Reference proteome</keyword>
<dbReference type="PANTHER" id="PTHR33398">
    <property type="entry name" value="30S RIBOSOMAL PROTEIN S20"/>
    <property type="match status" value="1"/>
</dbReference>
<evidence type="ECO:0000256" key="3">
    <source>
        <dbReference type="ARBA" id="ARBA00022884"/>
    </source>
</evidence>
<feature type="region of interest" description="Disordered" evidence="8">
    <location>
        <begin position="61"/>
        <end position="86"/>
    </location>
</feature>
<evidence type="ECO:0000256" key="1">
    <source>
        <dbReference type="ARBA" id="ARBA00007634"/>
    </source>
</evidence>
<evidence type="ECO:0000256" key="7">
    <source>
        <dbReference type="HAMAP-Rule" id="MF_00500"/>
    </source>
</evidence>
<keyword evidence="5 7" id="KW-0687">Ribonucleoprotein</keyword>
<keyword evidence="3 7" id="KW-0694">RNA-binding</keyword>
<evidence type="ECO:0000313" key="10">
    <source>
        <dbReference type="Proteomes" id="UP001056455"/>
    </source>
</evidence>
<evidence type="ECO:0000313" key="9">
    <source>
        <dbReference type="EMBL" id="USQ81061.1"/>
    </source>
</evidence>
<keyword evidence="2 7" id="KW-0699">rRNA-binding</keyword>
<organism evidence="9 10">
    <name type="scientific">Ornithinimicrobium faecis</name>
    <dbReference type="NCBI Taxonomy" id="2934158"/>
    <lineage>
        <taxon>Bacteria</taxon>
        <taxon>Bacillati</taxon>
        <taxon>Actinomycetota</taxon>
        <taxon>Actinomycetes</taxon>
        <taxon>Micrococcales</taxon>
        <taxon>Ornithinimicrobiaceae</taxon>
        <taxon>Ornithinimicrobium</taxon>
    </lineage>
</organism>
<dbReference type="Pfam" id="PF01649">
    <property type="entry name" value="Ribosomal_S20p"/>
    <property type="match status" value="1"/>
</dbReference>
<name>A0ABY4YWC8_9MICO</name>
<gene>
    <name evidence="7 9" type="primary">rpsT</name>
    <name evidence="9" type="ORF">NF556_05290</name>
</gene>
<evidence type="ECO:0000256" key="8">
    <source>
        <dbReference type="SAM" id="MobiDB-lite"/>
    </source>
</evidence>
<dbReference type="Gene3D" id="1.20.58.110">
    <property type="entry name" value="Ribosomal protein S20"/>
    <property type="match status" value="1"/>
</dbReference>
<comment type="similarity">
    <text evidence="1 7">Belongs to the bacterial ribosomal protein bS20 family.</text>
</comment>
<dbReference type="GO" id="GO:0005840">
    <property type="term" value="C:ribosome"/>
    <property type="evidence" value="ECO:0007669"/>
    <property type="project" value="UniProtKB-KW"/>
</dbReference>
<feature type="compositionally biased region" description="Low complexity" evidence="8">
    <location>
        <begin position="69"/>
        <end position="86"/>
    </location>
</feature>
<accession>A0ABY4YWC8</accession>
<keyword evidence="4 7" id="KW-0689">Ribosomal protein</keyword>
<dbReference type="EMBL" id="CP099489">
    <property type="protein sequence ID" value="USQ81061.1"/>
    <property type="molecule type" value="Genomic_DNA"/>
</dbReference>
<evidence type="ECO:0000256" key="4">
    <source>
        <dbReference type="ARBA" id="ARBA00022980"/>
    </source>
</evidence>
<protein>
    <recommendedName>
        <fullName evidence="6 7">Small ribosomal subunit protein bS20</fullName>
    </recommendedName>
</protein>
<dbReference type="HAMAP" id="MF_00500">
    <property type="entry name" value="Ribosomal_bS20"/>
    <property type="match status" value="1"/>
</dbReference>
<reference evidence="9" key="1">
    <citation type="submission" date="2022-06" db="EMBL/GenBank/DDBJ databases">
        <title>Ornithinimicrobium HY1793.</title>
        <authorList>
            <person name="Huang Y."/>
        </authorList>
    </citation>
    <scope>NUCLEOTIDE SEQUENCE</scope>
    <source>
        <strain evidence="9">HY1793</strain>
    </source>
</reference>
<dbReference type="SUPFAM" id="SSF46992">
    <property type="entry name" value="Ribosomal protein S20"/>
    <property type="match status" value="1"/>
</dbReference>
<dbReference type="InterPro" id="IPR036510">
    <property type="entry name" value="Ribosomal_bS20_sf"/>
</dbReference>
<feature type="region of interest" description="Disordered" evidence="8">
    <location>
        <begin position="1"/>
        <end position="22"/>
    </location>
</feature>
<evidence type="ECO:0000256" key="6">
    <source>
        <dbReference type="ARBA" id="ARBA00035136"/>
    </source>
</evidence>
<comment type="function">
    <text evidence="7">Binds directly to 16S ribosomal RNA.</text>
</comment>
<sequence>MANIKSQIKRIKTNAKATERNRANKAELRTWLRKFREAHAAGDAEATQTALRDASRKLDKAVSKGVIHKNQAANKKSAMAKKAASL</sequence>
<dbReference type="PANTHER" id="PTHR33398:SF1">
    <property type="entry name" value="SMALL RIBOSOMAL SUBUNIT PROTEIN BS20C"/>
    <property type="match status" value="1"/>
</dbReference>
<proteinExistence type="inferred from homology"/>
<dbReference type="RefSeq" id="WP_252594445.1">
    <property type="nucleotide sequence ID" value="NZ_CP099489.1"/>
</dbReference>